<dbReference type="PANTHER" id="PTHR35400">
    <property type="entry name" value="SLR1083 PROTEIN"/>
    <property type="match status" value="1"/>
</dbReference>
<sequence>MTAVDDRPQTQDHAQMLPETFEALASLAEREEEGLRLEFLGGRLGAKSPPDGLRTTVTMWLARQCAQQKPQWGLHVGLGLTVETYRKGRARPDGTLAPVGHFVGAGEWGEPEGVLMTVEVTSFDRDTTQRDRIDKPRAYAESAIPVYLLVDRDTREVTVHSEPDEGVYQKRVIVPFGKTVTLPDPVGIELDTRQLTTWARAEDA</sequence>
<comment type="caution">
    <text evidence="2">The sequence shown here is derived from an EMBL/GenBank/DDBJ whole genome shotgun (WGS) entry which is preliminary data.</text>
</comment>
<dbReference type="EMBL" id="CAJSLV010000059">
    <property type="protein sequence ID" value="CAG6394794.1"/>
    <property type="molecule type" value="Genomic_DNA"/>
</dbReference>
<keyword evidence="2" id="KW-0378">Hydrolase</keyword>
<dbReference type="Proteomes" id="UP001152519">
    <property type="component" value="Unassembled WGS sequence"/>
</dbReference>
<dbReference type="Gene3D" id="3.90.1570.10">
    <property type="entry name" value="tt1808, chain A"/>
    <property type="match status" value="1"/>
</dbReference>
<dbReference type="AlphaFoldDB" id="A0A9W4DSJ6"/>
<accession>A0A9W4DSJ6</accession>
<organism evidence="2 3">
    <name type="scientific">Actinacidiphila cocklensis</name>
    <dbReference type="NCBI Taxonomy" id="887465"/>
    <lineage>
        <taxon>Bacteria</taxon>
        <taxon>Bacillati</taxon>
        <taxon>Actinomycetota</taxon>
        <taxon>Actinomycetes</taxon>
        <taxon>Kitasatosporales</taxon>
        <taxon>Streptomycetaceae</taxon>
        <taxon>Actinacidiphila</taxon>
    </lineage>
</organism>
<proteinExistence type="predicted"/>
<feature type="domain" description="Putative restriction endonuclease" evidence="1">
    <location>
        <begin position="19"/>
        <end position="191"/>
    </location>
</feature>
<name>A0A9W4DSJ6_9ACTN</name>
<dbReference type="CDD" id="cd06260">
    <property type="entry name" value="DUF820-like"/>
    <property type="match status" value="1"/>
</dbReference>
<protein>
    <submittedName>
        <fullName evidence="2">Restriction endonuclease</fullName>
    </submittedName>
</protein>
<gene>
    <name evidence="2" type="ORF">SCOCK_30027</name>
</gene>
<dbReference type="SUPFAM" id="SSF52980">
    <property type="entry name" value="Restriction endonuclease-like"/>
    <property type="match status" value="1"/>
</dbReference>
<dbReference type="Pfam" id="PF05685">
    <property type="entry name" value="Uma2"/>
    <property type="match status" value="1"/>
</dbReference>
<dbReference type="GO" id="GO:0004519">
    <property type="term" value="F:endonuclease activity"/>
    <property type="evidence" value="ECO:0007669"/>
    <property type="project" value="UniProtKB-KW"/>
</dbReference>
<dbReference type="PANTHER" id="PTHR35400:SF3">
    <property type="entry name" value="SLL1072 PROTEIN"/>
    <property type="match status" value="1"/>
</dbReference>
<evidence type="ECO:0000259" key="1">
    <source>
        <dbReference type="Pfam" id="PF05685"/>
    </source>
</evidence>
<evidence type="ECO:0000313" key="2">
    <source>
        <dbReference type="EMBL" id="CAG6394794.1"/>
    </source>
</evidence>
<keyword evidence="2" id="KW-0255">Endonuclease</keyword>
<keyword evidence="2" id="KW-0540">Nuclease</keyword>
<keyword evidence="3" id="KW-1185">Reference proteome</keyword>
<dbReference type="InterPro" id="IPR011335">
    <property type="entry name" value="Restrct_endonuc-II-like"/>
</dbReference>
<dbReference type="InterPro" id="IPR012296">
    <property type="entry name" value="Nuclease_put_TT1808"/>
</dbReference>
<reference evidence="2" key="1">
    <citation type="submission" date="2021-05" db="EMBL/GenBank/DDBJ databases">
        <authorList>
            <person name="Arsene-Ploetze F."/>
        </authorList>
    </citation>
    <scope>NUCLEOTIDE SEQUENCE</scope>
    <source>
        <strain evidence="2">DSM 42138</strain>
    </source>
</reference>
<evidence type="ECO:0000313" key="3">
    <source>
        <dbReference type="Proteomes" id="UP001152519"/>
    </source>
</evidence>
<dbReference type="InterPro" id="IPR008538">
    <property type="entry name" value="Uma2"/>
</dbReference>